<keyword evidence="8" id="KW-0862">Zinc</keyword>
<dbReference type="GO" id="GO:0005634">
    <property type="term" value="C:nucleus"/>
    <property type="evidence" value="ECO:0007669"/>
    <property type="project" value="UniProtKB-SubCell"/>
</dbReference>
<dbReference type="GO" id="GO:0008270">
    <property type="term" value="F:zinc ion binding"/>
    <property type="evidence" value="ECO:0007669"/>
    <property type="project" value="UniProtKB-KW"/>
</dbReference>
<evidence type="ECO:0000256" key="2">
    <source>
        <dbReference type="ARBA" id="ARBA00004718"/>
    </source>
</evidence>
<evidence type="ECO:0000313" key="11">
    <source>
        <dbReference type="EMBL" id="KAG2388867.1"/>
    </source>
</evidence>
<dbReference type="InterPro" id="IPR013083">
    <property type="entry name" value="Znf_RING/FYVE/PHD"/>
</dbReference>
<evidence type="ECO:0000256" key="5">
    <source>
        <dbReference type="ARBA" id="ARBA00022723"/>
    </source>
</evidence>
<evidence type="ECO:0000256" key="4">
    <source>
        <dbReference type="ARBA" id="ARBA00022679"/>
    </source>
</evidence>
<dbReference type="GO" id="GO:0016925">
    <property type="term" value="P:protein sumoylation"/>
    <property type="evidence" value="ECO:0007669"/>
    <property type="project" value="TreeGrafter"/>
</dbReference>
<dbReference type="GeneID" id="68092768"/>
<dbReference type="InterPro" id="IPR004181">
    <property type="entry name" value="Znf_MIZ"/>
</dbReference>
<evidence type="ECO:0000259" key="10">
    <source>
        <dbReference type="Pfam" id="PF11789"/>
    </source>
</evidence>
<dbReference type="GO" id="GO:0061665">
    <property type="term" value="F:SUMO ligase activity"/>
    <property type="evidence" value="ECO:0007669"/>
    <property type="project" value="TreeGrafter"/>
</dbReference>
<dbReference type="Pfam" id="PF11789">
    <property type="entry name" value="zf-Nse"/>
    <property type="match status" value="1"/>
</dbReference>
<keyword evidence="4" id="KW-0808">Transferase</keyword>
<evidence type="ECO:0000256" key="1">
    <source>
        <dbReference type="ARBA" id="ARBA00004123"/>
    </source>
</evidence>
<evidence type="ECO:0000256" key="9">
    <source>
        <dbReference type="ARBA" id="ARBA00023242"/>
    </source>
</evidence>
<keyword evidence="12" id="KW-1185">Reference proteome</keyword>
<evidence type="ECO:0000256" key="7">
    <source>
        <dbReference type="ARBA" id="ARBA00022786"/>
    </source>
</evidence>
<accession>A0AA88GU06</accession>
<dbReference type="PANTHER" id="PTHR21330">
    <property type="entry name" value="E3 SUMO-PROTEIN LIGASE NSE2"/>
    <property type="match status" value="1"/>
</dbReference>
<keyword evidence="9" id="KW-0539">Nucleus</keyword>
<dbReference type="RefSeq" id="XP_044552859.1">
    <property type="nucleotide sequence ID" value="XM_044692546.1"/>
</dbReference>
<dbReference type="PANTHER" id="PTHR21330:SF1">
    <property type="entry name" value="E3 SUMO-PROTEIN LIGASE NSE2"/>
    <property type="match status" value="1"/>
</dbReference>
<evidence type="ECO:0000313" key="12">
    <source>
        <dbReference type="Proteomes" id="UP000816034"/>
    </source>
</evidence>
<keyword evidence="7" id="KW-0833">Ubl conjugation pathway</keyword>
<evidence type="ECO:0000256" key="8">
    <source>
        <dbReference type="ARBA" id="ARBA00022833"/>
    </source>
</evidence>
<comment type="subcellular location">
    <subcellularLocation>
        <location evidence="1">Nucleus</location>
    </subcellularLocation>
</comment>
<dbReference type="EMBL" id="PYSW02000009">
    <property type="protein sequence ID" value="KAG2388867.1"/>
    <property type="molecule type" value="Genomic_DNA"/>
</dbReference>
<dbReference type="GO" id="GO:0030915">
    <property type="term" value="C:Smc5-Smc6 complex"/>
    <property type="evidence" value="ECO:0007669"/>
    <property type="project" value="InterPro"/>
</dbReference>
<comment type="caution">
    <text evidence="11">The sequence shown here is derived from an EMBL/GenBank/DDBJ whole genome shotgun (WGS) entry which is preliminary data.</text>
</comment>
<dbReference type="Proteomes" id="UP000816034">
    <property type="component" value="Unassembled WGS sequence"/>
</dbReference>
<dbReference type="Gene3D" id="1.20.120.1010">
    <property type="match status" value="1"/>
</dbReference>
<dbReference type="InterPro" id="IPR026846">
    <property type="entry name" value="Nse2(Mms21)"/>
</dbReference>
<dbReference type="Gene3D" id="3.30.40.10">
    <property type="entry name" value="Zinc/RING finger domain, C3HC4 (zinc finger)"/>
    <property type="match status" value="1"/>
</dbReference>
<evidence type="ECO:0000256" key="6">
    <source>
        <dbReference type="ARBA" id="ARBA00022771"/>
    </source>
</evidence>
<comment type="pathway">
    <text evidence="2">Protein modification; protein sumoylation.</text>
</comment>
<name>A0AA88GU06_NAELO</name>
<organism evidence="11 12">
    <name type="scientific">Naegleria lovaniensis</name>
    <name type="common">Amoeba</name>
    <dbReference type="NCBI Taxonomy" id="51637"/>
    <lineage>
        <taxon>Eukaryota</taxon>
        <taxon>Discoba</taxon>
        <taxon>Heterolobosea</taxon>
        <taxon>Tetramitia</taxon>
        <taxon>Eutetramitia</taxon>
        <taxon>Vahlkampfiidae</taxon>
        <taxon>Naegleria</taxon>
    </lineage>
</organism>
<feature type="domain" description="SP-RING-type" evidence="10">
    <location>
        <begin position="154"/>
        <end position="210"/>
    </location>
</feature>
<keyword evidence="6" id="KW-0863">Zinc-finger</keyword>
<proteinExistence type="inferred from homology"/>
<evidence type="ECO:0000256" key="3">
    <source>
        <dbReference type="ARBA" id="ARBA00008212"/>
    </source>
</evidence>
<sequence>MYNRASSSGNSLLKQTLEPLILNHNKQTETVYGYIGNITELAKEIESLHKPGDPEYDSLQEHIQQLDGCVREYLDMLRISEGHTKTLQQIVESNTSDLSKLEETYDRLSKANTAKPLDDDSIKQDEMYQTFRLEVLRVHDPTGELDWNKPQDDDEIMLTQQTLVVTCPWTRTHFNDPIECIRCHHFYEKSEAISRIRKHGYIDCPVAGCSEKRILEANLKPNPKMAYRIKQEIARIEKEKREKAAQQAVELTDD</sequence>
<reference evidence="11 12" key="1">
    <citation type="journal article" date="2018" name="BMC Genomics">
        <title>The genome of Naegleria lovaniensis, the basis for a comparative approach to unravel pathogenicity factors of the human pathogenic amoeba N. fowleri.</title>
        <authorList>
            <person name="Liechti N."/>
            <person name="Schurch N."/>
            <person name="Bruggmann R."/>
            <person name="Wittwer M."/>
        </authorList>
    </citation>
    <scope>NUCLEOTIDE SEQUENCE [LARGE SCALE GENOMIC DNA]</scope>
    <source>
        <strain evidence="11 12">ATCC 30569</strain>
    </source>
</reference>
<dbReference type="GO" id="GO:0000724">
    <property type="term" value="P:double-strand break repair via homologous recombination"/>
    <property type="evidence" value="ECO:0007669"/>
    <property type="project" value="InterPro"/>
</dbReference>
<dbReference type="AlphaFoldDB" id="A0AA88GU06"/>
<protein>
    <recommendedName>
        <fullName evidence="10">SP-RING-type domain-containing protein</fullName>
    </recommendedName>
</protein>
<dbReference type="CDD" id="cd16651">
    <property type="entry name" value="SPL-RING_NSE2"/>
    <property type="match status" value="1"/>
</dbReference>
<gene>
    <name evidence="11" type="ORF">C9374_000306</name>
</gene>
<keyword evidence="5" id="KW-0479">Metal-binding</keyword>
<comment type="similarity">
    <text evidence="3">Belongs to the NSE2 family.</text>
</comment>